<keyword evidence="6" id="KW-1185">Reference proteome</keyword>
<dbReference type="EMBL" id="AEEH01000047">
    <property type="protein sequence ID" value="EFM24884.1"/>
    <property type="molecule type" value="Genomic_DNA"/>
</dbReference>
<dbReference type="InterPro" id="IPR036388">
    <property type="entry name" value="WH-like_DNA-bd_sf"/>
</dbReference>
<evidence type="ECO:0000256" key="1">
    <source>
        <dbReference type="ARBA" id="ARBA00008720"/>
    </source>
</evidence>
<dbReference type="AlphaFoldDB" id="E0NMR6"/>
<evidence type="ECO:0000256" key="3">
    <source>
        <dbReference type="HAMAP-Rule" id="MF_00245"/>
    </source>
</evidence>
<evidence type="ECO:0000313" key="5">
    <source>
        <dbReference type="EMBL" id="EFM24884.1"/>
    </source>
</evidence>
<dbReference type="NCBIfam" id="NF045758">
    <property type="entry name" value="YlxM"/>
    <property type="match status" value="1"/>
</dbReference>
<feature type="coiled-coil region" evidence="4">
    <location>
        <begin position="54"/>
        <end position="101"/>
    </location>
</feature>
<comment type="similarity">
    <text evidence="1 3">Belongs to the UPF0122 family.</text>
</comment>
<evidence type="ECO:0000313" key="6">
    <source>
        <dbReference type="Proteomes" id="UP000003280"/>
    </source>
</evidence>
<dbReference type="SUPFAM" id="SSF88659">
    <property type="entry name" value="Sigma3 and sigma4 domains of RNA polymerase sigma factors"/>
    <property type="match status" value="1"/>
</dbReference>
<dbReference type="Pfam" id="PF04297">
    <property type="entry name" value="UPF0122"/>
    <property type="match status" value="1"/>
</dbReference>
<protein>
    <recommendedName>
        <fullName evidence="3">UPF0122 protein HMPREF9225_1455</fullName>
    </recommendedName>
</protein>
<dbReference type="eggNOG" id="COG2739">
    <property type="taxonomic scope" value="Bacteria"/>
</dbReference>
<dbReference type="Proteomes" id="UP000003280">
    <property type="component" value="Unassembled WGS sequence"/>
</dbReference>
<dbReference type="InterPro" id="IPR054831">
    <property type="entry name" value="UPF0122_fam_protein"/>
</dbReference>
<evidence type="ECO:0000256" key="4">
    <source>
        <dbReference type="SAM" id="Coils"/>
    </source>
</evidence>
<dbReference type="STRING" id="862517.HMPREF9225_1455"/>
<organism evidence="5 6">
    <name type="scientific">Peptoniphilus duerdenii ATCC BAA-1640</name>
    <dbReference type="NCBI Taxonomy" id="862517"/>
    <lineage>
        <taxon>Bacteria</taxon>
        <taxon>Bacillati</taxon>
        <taxon>Bacillota</taxon>
        <taxon>Tissierellia</taxon>
        <taxon>Tissierellales</taxon>
        <taxon>Peptoniphilaceae</taxon>
        <taxon>Peptoniphilus</taxon>
    </lineage>
</organism>
<dbReference type="PANTHER" id="PTHR40083">
    <property type="entry name" value="UPF0122 PROTEIN CBO2450/CLC_2298"/>
    <property type="match status" value="1"/>
</dbReference>
<comment type="function">
    <text evidence="2 3">Might take part in the signal recognition particle (SRP) pathway. This is inferred from the conservation of its genetic proximity to ftsY/ffh. May be a regulatory protein.</text>
</comment>
<dbReference type="HOGENOM" id="CLU_129218_0_2_9"/>
<sequence length="119" mass="14431">MEDIFKINMLLIYYKNLLTERQKKCLEMYYEYDYSLNEIADILKISKQGVSDNIKRGIENLSEYEDKLKMINNRFKNEKKLEILKELFDEFENNSKDYDSETLSKIKKVLFNMEVEDDI</sequence>
<dbReference type="HAMAP" id="MF_00245">
    <property type="entry name" value="UPF0122"/>
    <property type="match status" value="1"/>
</dbReference>
<name>E0NMR6_9FIRM</name>
<keyword evidence="4" id="KW-0175">Coiled coil</keyword>
<proteinExistence type="inferred from homology"/>
<evidence type="ECO:0000256" key="2">
    <source>
        <dbReference type="ARBA" id="ARBA00024764"/>
    </source>
</evidence>
<gene>
    <name evidence="5" type="ORF">HMPREF9225_1455</name>
</gene>
<reference evidence="5 6" key="1">
    <citation type="submission" date="2010-07" db="EMBL/GenBank/DDBJ databases">
        <authorList>
            <person name="Muzny D."/>
            <person name="Qin X."/>
            <person name="Deng J."/>
            <person name="Jiang H."/>
            <person name="Liu Y."/>
            <person name="Qu J."/>
            <person name="Song X.-Z."/>
            <person name="Zhang L."/>
            <person name="Thornton R."/>
            <person name="Coyle M."/>
            <person name="Francisco L."/>
            <person name="Jackson L."/>
            <person name="Javaid M."/>
            <person name="Korchina V."/>
            <person name="Kovar C."/>
            <person name="Mata R."/>
            <person name="Mathew T."/>
            <person name="Ngo R."/>
            <person name="Nguyen L."/>
            <person name="Nguyen N."/>
            <person name="Okwuonu G."/>
            <person name="Ongeri F."/>
            <person name="Pham C."/>
            <person name="Simmons D."/>
            <person name="Wilczek-Boney K."/>
            <person name="Hale W."/>
            <person name="Jakkamsetti A."/>
            <person name="Pham P."/>
            <person name="Ruth R."/>
            <person name="San Lucas F."/>
            <person name="Warren J."/>
            <person name="Zhang J."/>
            <person name="Zhao Z."/>
            <person name="Zhou C."/>
            <person name="Zhu D."/>
            <person name="Lee S."/>
            <person name="Bess C."/>
            <person name="Blankenburg K."/>
            <person name="Forbes L."/>
            <person name="Fu Q."/>
            <person name="Gubbala S."/>
            <person name="Hirani K."/>
            <person name="Jayaseelan J.C."/>
            <person name="Lara F."/>
            <person name="Munidasa M."/>
            <person name="Palculict T."/>
            <person name="Patil S."/>
            <person name="Pu L.-L."/>
            <person name="Saada N."/>
            <person name="Tang L."/>
            <person name="Weissenberger G."/>
            <person name="Zhu Y."/>
            <person name="Hemphill L."/>
            <person name="Shang Y."/>
            <person name="Youmans B."/>
            <person name="Ayvaz T."/>
            <person name="Ross M."/>
            <person name="Santibanez J."/>
            <person name="Aqrawi P."/>
            <person name="Gross S."/>
            <person name="Joshi V."/>
            <person name="Fowler G."/>
            <person name="Nazareth L."/>
            <person name="Reid J."/>
            <person name="Worley K."/>
            <person name="Petrosino J."/>
            <person name="Highlander S."/>
            <person name="Gibbs R."/>
        </authorList>
    </citation>
    <scope>NUCLEOTIDE SEQUENCE [LARGE SCALE GENOMIC DNA]</scope>
    <source>
        <strain evidence="5 6">ATCC BAA-1640</strain>
    </source>
</reference>
<dbReference type="RefSeq" id="WP_008902245.1">
    <property type="nucleotide sequence ID" value="NZ_GL397071.1"/>
</dbReference>
<comment type="caution">
    <text evidence="5">The sequence shown here is derived from an EMBL/GenBank/DDBJ whole genome shotgun (WGS) entry which is preliminary data.</text>
</comment>
<accession>E0NMR6</accession>
<dbReference type="InterPro" id="IPR013324">
    <property type="entry name" value="RNA_pol_sigma_r3/r4-like"/>
</dbReference>
<dbReference type="Gene3D" id="1.10.10.10">
    <property type="entry name" value="Winged helix-like DNA-binding domain superfamily/Winged helix DNA-binding domain"/>
    <property type="match status" value="1"/>
</dbReference>
<dbReference type="InterPro" id="IPR007394">
    <property type="entry name" value="UPF0122"/>
</dbReference>
<dbReference type="PANTHER" id="PTHR40083:SF1">
    <property type="entry name" value="UPF0122 PROTEIN YLXM"/>
    <property type="match status" value="1"/>
</dbReference>
<dbReference type="OrthoDB" id="6392at2"/>